<feature type="transmembrane region" description="Helical" evidence="5">
    <location>
        <begin position="127"/>
        <end position="148"/>
    </location>
</feature>
<evidence type="ECO:0000313" key="7">
    <source>
        <dbReference type="EMBL" id="EPB71462.1"/>
    </source>
</evidence>
<evidence type="ECO:0000256" key="4">
    <source>
        <dbReference type="ARBA" id="ARBA00023136"/>
    </source>
</evidence>
<keyword evidence="8" id="KW-1185">Reference proteome</keyword>
<dbReference type="GO" id="GO:0016020">
    <property type="term" value="C:membrane"/>
    <property type="evidence" value="ECO:0007669"/>
    <property type="project" value="UniProtKB-SubCell"/>
</dbReference>
<feature type="transmembrane region" description="Helical" evidence="5">
    <location>
        <begin position="192"/>
        <end position="209"/>
    </location>
</feature>
<sequence>MVLQVIAFFYILLLAKDPEIASSEADDDRRGLISRVVRESTAAFADYWQLLTTERRFSFLLGLNLFALAVELLIFAGLMDIQYSYLRYKLGWGDKQYGWFSGLQYGVTTATVLIVYPFLYIRGFTDGLLGCLGLTAKTIALLMLAFVSNSAMAYSVIGKMFSLIALLEGATGLLATAIYNNLYPKTLSFFPGFFYLLSAALLVLPLIILG</sequence>
<dbReference type="PANTHER" id="PTHR23507:SF1">
    <property type="entry name" value="FI18259P1-RELATED"/>
    <property type="match status" value="1"/>
</dbReference>
<feature type="transmembrane region" description="Helical" evidence="5">
    <location>
        <begin position="57"/>
        <end position="78"/>
    </location>
</feature>
<evidence type="ECO:0000313" key="8">
    <source>
        <dbReference type="Proteomes" id="UP000054495"/>
    </source>
</evidence>
<evidence type="ECO:0000256" key="1">
    <source>
        <dbReference type="ARBA" id="ARBA00004141"/>
    </source>
</evidence>
<accession>A0A0D6LUZ1</accession>
<dbReference type="PANTHER" id="PTHR23507">
    <property type="entry name" value="ZGC:174356"/>
    <property type="match status" value="1"/>
</dbReference>
<evidence type="ECO:0000256" key="2">
    <source>
        <dbReference type="ARBA" id="ARBA00022692"/>
    </source>
</evidence>
<dbReference type="EMBL" id="KE125108">
    <property type="protein sequence ID" value="EPB71462.1"/>
    <property type="molecule type" value="Genomic_DNA"/>
</dbReference>
<feature type="signal peptide" evidence="6">
    <location>
        <begin position="1"/>
        <end position="23"/>
    </location>
</feature>
<reference evidence="7 8" key="1">
    <citation type="submission" date="2013-05" db="EMBL/GenBank/DDBJ databases">
        <title>Draft genome of the parasitic nematode Anyclostoma ceylanicum.</title>
        <authorList>
            <person name="Mitreva M."/>
        </authorList>
    </citation>
    <scope>NUCLEOTIDE SEQUENCE [LARGE SCALE GENOMIC DNA]</scope>
</reference>
<evidence type="ECO:0000256" key="6">
    <source>
        <dbReference type="SAM" id="SignalP"/>
    </source>
</evidence>
<name>A0A0D6LUZ1_9BILA</name>
<feature type="chain" id="PRO_5002307497" evidence="6">
    <location>
        <begin position="24"/>
        <end position="210"/>
    </location>
</feature>
<evidence type="ECO:0000256" key="3">
    <source>
        <dbReference type="ARBA" id="ARBA00022989"/>
    </source>
</evidence>
<dbReference type="AlphaFoldDB" id="A0A0D6LUZ1"/>
<feature type="transmembrane region" description="Helical" evidence="5">
    <location>
        <begin position="99"/>
        <end position="121"/>
    </location>
</feature>
<comment type="subcellular location">
    <subcellularLocation>
        <location evidence="1">Membrane</location>
        <topology evidence="1">Multi-pass membrane protein</topology>
    </subcellularLocation>
</comment>
<gene>
    <name evidence="7" type="ORF">ANCCEY_09440</name>
</gene>
<organism evidence="7 8">
    <name type="scientific">Ancylostoma ceylanicum</name>
    <dbReference type="NCBI Taxonomy" id="53326"/>
    <lineage>
        <taxon>Eukaryota</taxon>
        <taxon>Metazoa</taxon>
        <taxon>Ecdysozoa</taxon>
        <taxon>Nematoda</taxon>
        <taxon>Chromadorea</taxon>
        <taxon>Rhabditida</taxon>
        <taxon>Rhabditina</taxon>
        <taxon>Rhabditomorpha</taxon>
        <taxon>Strongyloidea</taxon>
        <taxon>Ancylostomatidae</taxon>
        <taxon>Ancylostomatinae</taxon>
        <taxon>Ancylostoma</taxon>
    </lineage>
</organism>
<feature type="transmembrane region" description="Helical" evidence="5">
    <location>
        <begin position="160"/>
        <end position="180"/>
    </location>
</feature>
<dbReference type="GO" id="GO:0022857">
    <property type="term" value="F:transmembrane transporter activity"/>
    <property type="evidence" value="ECO:0007669"/>
    <property type="project" value="TreeGrafter"/>
</dbReference>
<keyword evidence="6" id="KW-0732">Signal</keyword>
<keyword evidence="3 5" id="KW-1133">Transmembrane helix</keyword>
<dbReference type="Proteomes" id="UP000054495">
    <property type="component" value="Unassembled WGS sequence"/>
</dbReference>
<evidence type="ECO:0000256" key="5">
    <source>
        <dbReference type="SAM" id="Phobius"/>
    </source>
</evidence>
<keyword evidence="2 5" id="KW-0812">Transmembrane</keyword>
<protein>
    <submittedName>
        <fullName evidence="7">Uncharacterized protein</fullName>
    </submittedName>
</protein>
<proteinExistence type="predicted"/>
<keyword evidence="4 5" id="KW-0472">Membrane</keyword>